<dbReference type="Gene3D" id="3.60.40.10">
    <property type="entry name" value="PPM-type phosphatase domain"/>
    <property type="match status" value="1"/>
</dbReference>
<evidence type="ECO:0000313" key="3">
    <source>
        <dbReference type="EMBL" id="HIZ88478.1"/>
    </source>
</evidence>
<reference evidence="3" key="1">
    <citation type="journal article" date="2021" name="PeerJ">
        <title>Extensive microbial diversity within the chicken gut microbiome revealed by metagenomics and culture.</title>
        <authorList>
            <person name="Gilroy R."/>
            <person name="Ravi A."/>
            <person name="Getino M."/>
            <person name="Pursley I."/>
            <person name="Horton D.L."/>
            <person name="Alikhan N.F."/>
            <person name="Baker D."/>
            <person name="Gharbi K."/>
            <person name="Hall N."/>
            <person name="Watson M."/>
            <person name="Adriaenssens E.M."/>
            <person name="Foster-Nyarko E."/>
            <person name="Jarju S."/>
            <person name="Secka A."/>
            <person name="Antonio M."/>
            <person name="Oren A."/>
            <person name="Chaudhuri R.R."/>
            <person name="La Ragione R."/>
            <person name="Hildebrand F."/>
            <person name="Pallen M.J."/>
        </authorList>
    </citation>
    <scope>NUCLEOTIDE SEQUENCE</scope>
    <source>
        <strain evidence="3">ChiW4-1371</strain>
    </source>
</reference>
<accession>A0A9D2KBZ1</accession>
<dbReference type="GO" id="GO:0016791">
    <property type="term" value="F:phosphatase activity"/>
    <property type="evidence" value="ECO:0007669"/>
    <property type="project" value="TreeGrafter"/>
</dbReference>
<dbReference type="InterPro" id="IPR036457">
    <property type="entry name" value="PPM-type-like_dom_sf"/>
</dbReference>
<dbReference type="SMART" id="SM00331">
    <property type="entry name" value="PP2C_SIG"/>
    <property type="match status" value="1"/>
</dbReference>
<feature type="domain" description="PPM-type phosphatase" evidence="2">
    <location>
        <begin position="319"/>
        <end position="523"/>
    </location>
</feature>
<dbReference type="SUPFAM" id="SSF81606">
    <property type="entry name" value="PP2C-like"/>
    <property type="match status" value="1"/>
</dbReference>
<evidence type="ECO:0000256" key="1">
    <source>
        <dbReference type="ARBA" id="ARBA00022801"/>
    </source>
</evidence>
<dbReference type="InterPro" id="IPR001932">
    <property type="entry name" value="PPM-type_phosphatase-like_dom"/>
</dbReference>
<dbReference type="EMBL" id="DXAQ01000015">
    <property type="protein sequence ID" value="HIZ88478.1"/>
    <property type="molecule type" value="Genomic_DNA"/>
</dbReference>
<dbReference type="InterPro" id="IPR052016">
    <property type="entry name" value="Bact_Sigma-Reg"/>
</dbReference>
<evidence type="ECO:0000313" key="4">
    <source>
        <dbReference type="Proteomes" id="UP000824176"/>
    </source>
</evidence>
<evidence type="ECO:0000259" key="2">
    <source>
        <dbReference type="SMART" id="SM00331"/>
    </source>
</evidence>
<comment type="caution">
    <text evidence="3">The sequence shown here is derived from an EMBL/GenBank/DDBJ whole genome shotgun (WGS) entry which is preliminary data.</text>
</comment>
<dbReference type="PANTHER" id="PTHR43156">
    <property type="entry name" value="STAGE II SPORULATION PROTEIN E-RELATED"/>
    <property type="match status" value="1"/>
</dbReference>
<proteinExistence type="predicted"/>
<dbReference type="PANTHER" id="PTHR43156:SF2">
    <property type="entry name" value="STAGE II SPORULATION PROTEIN E"/>
    <property type="match status" value="1"/>
</dbReference>
<organism evidence="3 4">
    <name type="scientific">Candidatus Mucispirillum faecigallinarum</name>
    <dbReference type="NCBI Taxonomy" id="2838699"/>
    <lineage>
        <taxon>Bacteria</taxon>
        <taxon>Pseudomonadati</taxon>
        <taxon>Deferribacterota</taxon>
        <taxon>Deferribacteres</taxon>
        <taxon>Deferribacterales</taxon>
        <taxon>Mucispirillaceae</taxon>
        <taxon>Mucispirillum</taxon>
    </lineage>
</organism>
<sequence length="523" mass="59929">MATDNITLELLDIVSSETTEDFIKKIELLLHKYGTDNFYIWDVSGNVCEPCQYIPTDMYATFDIFELGFKNEMFSKNINLNISYFDATYHIDTALFLNYNSRVTHVITFAEPLPAELEDKIRLVAPFFSRRAVELFSRERQMDLYIDYQKKVDFVKRASIIFMGLEIQEVISMSLSFFMDVFSADAVCAMHNNEFHGIGLNEEDITESIFIYDMPIKEYMMQLDDTIFVENEVLSSKFNIKNTFFIYDKSANLRFALFNIIVDIVPDKDFSSLVSSIVSIATENAQNHEALTKFKIEETEIAHTADILNKFVKRTIQLDNNDKIYGLSYPARNAGGDFVNIMQIGDDYIFCVADVCGKGYSAAVLTVVLSVYMSHFSSADELTQKVKNLNQFLISKNFSDRFITSFFGIYHNATKELEYISCGHDPAAVLSKNNKIEYLTSDYMPMGLMIEDYKSKSIHIDEDSLIFVYTDGLIEYSSLDDLLCLVKALSDKKSQDIAETLYKELVTDTSLQKDDFTCLVMKI</sequence>
<name>A0A9D2KBZ1_9BACT</name>
<reference evidence="3" key="2">
    <citation type="submission" date="2021-04" db="EMBL/GenBank/DDBJ databases">
        <authorList>
            <person name="Gilroy R."/>
        </authorList>
    </citation>
    <scope>NUCLEOTIDE SEQUENCE</scope>
    <source>
        <strain evidence="3">ChiW4-1371</strain>
    </source>
</reference>
<gene>
    <name evidence="3" type="ORF">H9804_00905</name>
</gene>
<protein>
    <submittedName>
        <fullName evidence="3">SpoIIE family protein phosphatase</fullName>
    </submittedName>
</protein>
<dbReference type="Proteomes" id="UP000824176">
    <property type="component" value="Unassembled WGS sequence"/>
</dbReference>
<dbReference type="Pfam" id="PF07228">
    <property type="entry name" value="SpoIIE"/>
    <property type="match status" value="1"/>
</dbReference>
<keyword evidence="1" id="KW-0378">Hydrolase</keyword>
<dbReference type="AlphaFoldDB" id="A0A9D2KBZ1"/>